<feature type="chain" id="PRO_5045497992" description="Beta-lactamase class A" evidence="2">
    <location>
        <begin position="30"/>
        <end position="310"/>
    </location>
</feature>
<dbReference type="PANTHER" id="PTHR35333:SF3">
    <property type="entry name" value="BETA-LACTAMASE-TYPE TRANSPEPTIDASE FOLD CONTAINING PROTEIN"/>
    <property type="match status" value="1"/>
</dbReference>
<dbReference type="Gene3D" id="3.40.710.10">
    <property type="entry name" value="DD-peptidase/beta-lactamase superfamily"/>
    <property type="match status" value="1"/>
</dbReference>
<feature type="region of interest" description="Disordered" evidence="1">
    <location>
        <begin position="30"/>
        <end position="74"/>
    </location>
</feature>
<feature type="signal peptide" evidence="2">
    <location>
        <begin position="1"/>
        <end position="29"/>
    </location>
</feature>
<sequence>MSRRIRWTLAGAGISGLVLTSGLFVTAGAHPLADPPPPTPSPVASTSPAPHTTSASSTPATTTPAAPPPGPDEMAAAITDAVKAASPGAQAGFVIRDRDTGRTLAASGADQAYYTASVVKLLIALDVVHTGGWHVPDAATAADLTSMLAGSDDAVASQLWEDDGGSDIVTRMAELIGLTATTPAEDPGQWGMARMSPDDVVRVYDYLEDSVPRDVAQPVLTALAGARATADDGYPQYFGIPDGLPGSSWLVKQGWMILDSSLVLNTTGIVDGRYVVALLTEQPAGTADATARAAVTAGIAAAAPVFTVAG</sequence>
<reference evidence="4" key="1">
    <citation type="journal article" date="2019" name="Int. J. Syst. Evol. Microbiol.">
        <title>The Global Catalogue of Microorganisms (GCM) 10K type strain sequencing project: providing services to taxonomists for standard genome sequencing and annotation.</title>
        <authorList>
            <consortium name="The Broad Institute Genomics Platform"/>
            <consortium name="The Broad Institute Genome Sequencing Center for Infectious Disease"/>
            <person name="Wu L."/>
            <person name="Ma J."/>
        </authorList>
    </citation>
    <scope>NUCLEOTIDE SEQUENCE [LARGE SCALE GENOMIC DNA]</scope>
    <source>
        <strain evidence="4">CGMCC 4.7643</strain>
    </source>
</reference>
<evidence type="ECO:0008006" key="5">
    <source>
        <dbReference type="Google" id="ProtNLM"/>
    </source>
</evidence>
<dbReference type="RefSeq" id="WP_345402533.1">
    <property type="nucleotide sequence ID" value="NZ_BAABHG010000014.1"/>
</dbReference>
<protein>
    <recommendedName>
        <fullName evidence="5">Beta-lactamase class A</fullName>
    </recommendedName>
</protein>
<dbReference type="PANTHER" id="PTHR35333">
    <property type="entry name" value="BETA-LACTAMASE"/>
    <property type="match status" value="1"/>
</dbReference>
<evidence type="ECO:0000256" key="2">
    <source>
        <dbReference type="SAM" id="SignalP"/>
    </source>
</evidence>
<name>A0ABW5GER4_9PSEU</name>
<evidence type="ECO:0000313" key="3">
    <source>
        <dbReference type="EMBL" id="MFD2460003.1"/>
    </source>
</evidence>
<proteinExistence type="predicted"/>
<comment type="caution">
    <text evidence="3">The sequence shown here is derived from an EMBL/GenBank/DDBJ whole genome shotgun (WGS) entry which is preliminary data.</text>
</comment>
<dbReference type="SUPFAM" id="SSF56601">
    <property type="entry name" value="beta-lactamase/transpeptidase-like"/>
    <property type="match status" value="1"/>
</dbReference>
<feature type="compositionally biased region" description="Low complexity" evidence="1">
    <location>
        <begin position="42"/>
        <end position="64"/>
    </location>
</feature>
<evidence type="ECO:0000313" key="4">
    <source>
        <dbReference type="Proteomes" id="UP001597419"/>
    </source>
</evidence>
<keyword evidence="2" id="KW-0732">Signal</keyword>
<keyword evidence="4" id="KW-1185">Reference proteome</keyword>
<accession>A0ABW5GER4</accession>
<dbReference type="InterPro" id="IPR000871">
    <property type="entry name" value="Beta-lactam_class-A"/>
</dbReference>
<organism evidence="3 4">
    <name type="scientific">Amycolatopsis samaneae</name>
    <dbReference type="NCBI Taxonomy" id="664691"/>
    <lineage>
        <taxon>Bacteria</taxon>
        <taxon>Bacillati</taxon>
        <taxon>Actinomycetota</taxon>
        <taxon>Actinomycetes</taxon>
        <taxon>Pseudonocardiales</taxon>
        <taxon>Pseudonocardiaceae</taxon>
        <taxon>Amycolatopsis</taxon>
    </lineage>
</organism>
<dbReference type="InterPro" id="IPR012338">
    <property type="entry name" value="Beta-lactam/transpept-like"/>
</dbReference>
<evidence type="ECO:0000256" key="1">
    <source>
        <dbReference type="SAM" id="MobiDB-lite"/>
    </source>
</evidence>
<gene>
    <name evidence="3" type="ORF">ACFSYJ_15430</name>
</gene>
<dbReference type="Proteomes" id="UP001597419">
    <property type="component" value="Unassembled WGS sequence"/>
</dbReference>
<dbReference type="EMBL" id="JBHUKU010000007">
    <property type="protein sequence ID" value="MFD2460003.1"/>
    <property type="molecule type" value="Genomic_DNA"/>
</dbReference>